<protein>
    <submittedName>
        <fullName evidence="2">Uncharacterized protein</fullName>
    </submittedName>
</protein>
<keyword evidence="1" id="KW-1133">Transmembrane helix</keyword>
<name>A0A1V6CAB5_UNCT6</name>
<gene>
    <name evidence="2" type="ORF">BWX89_00768</name>
</gene>
<organism evidence="2">
    <name type="scientific">candidate division TA06 bacterium ADurb.Bin131</name>
    <dbReference type="NCBI Taxonomy" id="1852827"/>
    <lineage>
        <taxon>Bacteria</taxon>
        <taxon>Bacteria division TA06</taxon>
    </lineage>
</organism>
<dbReference type="AlphaFoldDB" id="A0A1V6CAB5"/>
<dbReference type="Proteomes" id="UP000485562">
    <property type="component" value="Unassembled WGS sequence"/>
</dbReference>
<keyword evidence="1" id="KW-0812">Transmembrane</keyword>
<reference evidence="2" key="1">
    <citation type="submission" date="2017-02" db="EMBL/GenBank/DDBJ databases">
        <title>Delving into the versatile metabolic prowess of the omnipresent phylum Bacteroidetes.</title>
        <authorList>
            <person name="Nobu M.K."/>
            <person name="Mei R."/>
            <person name="Narihiro T."/>
            <person name="Kuroda K."/>
            <person name="Liu W.-T."/>
        </authorList>
    </citation>
    <scope>NUCLEOTIDE SEQUENCE</scope>
    <source>
        <strain evidence="2">ADurb.Bin131</strain>
    </source>
</reference>
<feature type="transmembrane region" description="Helical" evidence="1">
    <location>
        <begin position="122"/>
        <end position="138"/>
    </location>
</feature>
<dbReference type="EMBL" id="MWDQ01000062">
    <property type="protein sequence ID" value="OQB73832.1"/>
    <property type="molecule type" value="Genomic_DNA"/>
</dbReference>
<feature type="transmembrane region" description="Helical" evidence="1">
    <location>
        <begin position="94"/>
        <end position="110"/>
    </location>
</feature>
<comment type="caution">
    <text evidence="2">The sequence shown here is derived from an EMBL/GenBank/DDBJ whole genome shotgun (WGS) entry which is preliminary data.</text>
</comment>
<keyword evidence="1" id="KW-0472">Membrane</keyword>
<accession>A0A1V6CAB5</accession>
<proteinExistence type="predicted"/>
<feature type="transmembrane region" description="Helical" evidence="1">
    <location>
        <begin position="6"/>
        <end position="24"/>
    </location>
</feature>
<evidence type="ECO:0000256" key="1">
    <source>
        <dbReference type="SAM" id="Phobius"/>
    </source>
</evidence>
<feature type="transmembrane region" description="Helical" evidence="1">
    <location>
        <begin position="45"/>
        <end position="74"/>
    </location>
</feature>
<sequence>MHPYSFQFILCWLKSLFSPIFWIVTRCHSIADAWLGKEKNMVRSVLFGHNITCLCICLDNLFLIIIIFCLIIRLFCCPFLRTYLPRTSRNPCPVFFYILIVFLTLWNTNTRPCSCHRHQTNMMFWLWCIMTTVITPVSKKSTFTLPFFGSCVRRK</sequence>
<evidence type="ECO:0000313" key="2">
    <source>
        <dbReference type="EMBL" id="OQB73832.1"/>
    </source>
</evidence>